<accession>Q4Q8E4</accession>
<dbReference type="VEuPathDB" id="TriTrypDB:LMJSD75_280019000"/>
<reference evidence="2 3" key="2">
    <citation type="journal article" date="2011" name="Genome Res.">
        <title>Chromosome and gene copy number variation allow major structural change between species and strains of Leishmania.</title>
        <authorList>
            <person name="Rogers M.B."/>
            <person name="Hilley J.D."/>
            <person name="Dickens N.J."/>
            <person name="Wilkes J."/>
            <person name="Bates P.A."/>
            <person name="Depledge D.P."/>
            <person name="Harris D."/>
            <person name="Her Y."/>
            <person name="Herzyk P."/>
            <person name="Imamura H."/>
            <person name="Otto T.D."/>
            <person name="Sanders M."/>
            <person name="Seeger K."/>
            <person name="Dujardin J.C."/>
            <person name="Berriman M."/>
            <person name="Smith D.F."/>
            <person name="Hertz-Fowler C."/>
            <person name="Mottram J.C."/>
        </authorList>
    </citation>
    <scope>NUCLEOTIDE SEQUENCE [LARGE SCALE GENOMIC DNA]</scope>
    <source>
        <strain evidence="3">MHOM/IL/81/Friedlin</strain>
    </source>
</reference>
<dbReference type="EMBL" id="FR796424">
    <property type="protein sequence ID" value="CAJ05345.1"/>
    <property type="molecule type" value="Genomic_DNA"/>
</dbReference>
<protein>
    <recommendedName>
        <fullName evidence="4">FHA domain-containing protein</fullName>
    </recommendedName>
</protein>
<dbReference type="HOGENOM" id="CLU_579337_0_0_1"/>
<proteinExistence type="predicted"/>
<dbReference type="VEuPathDB" id="TriTrypDB:LmjF.28.1220"/>
<feature type="region of interest" description="Disordered" evidence="1">
    <location>
        <begin position="176"/>
        <end position="282"/>
    </location>
</feature>
<keyword evidence="3" id="KW-1185">Reference proteome</keyword>
<dbReference type="VEuPathDB" id="TriTrypDB:LMJFC_280019600"/>
<dbReference type="VEuPathDB" id="TriTrypDB:LMJLV39_280019300"/>
<dbReference type="InParanoid" id="Q4Q8E4"/>
<evidence type="ECO:0000313" key="3">
    <source>
        <dbReference type="Proteomes" id="UP000000542"/>
    </source>
</evidence>
<feature type="compositionally biased region" description="Low complexity" evidence="1">
    <location>
        <begin position="251"/>
        <end position="261"/>
    </location>
</feature>
<feature type="region of interest" description="Disordered" evidence="1">
    <location>
        <begin position="404"/>
        <end position="472"/>
    </location>
</feature>
<dbReference type="GeneID" id="5653333"/>
<feature type="compositionally biased region" description="Low complexity" evidence="1">
    <location>
        <begin position="444"/>
        <end position="461"/>
    </location>
</feature>
<feature type="compositionally biased region" description="Low complexity" evidence="1">
    <location>
        <begin position="180"/>
        <end position="189"/>
    </location>
</feature>
<feature type="compositionally biased region" description="Acidic residues" evidence="1">
    <location>
        <begin position="429"/>
        <end position="443"/>
    </location>
</feature>
<evidence type="ECO:0000313" key="2">
    <source>
        <dbReference type="EMBL" id="CAJ05345.1"/>
    </source>
</evidence>
<name>Q4Q8E4_LEIMA</name>
<evidence type="ECO:0000256" key="1">
    <source>
        <dbReference type="SAM" id="MobiDB-lite"/>
    </source>
</evidence>
<dbReference type="AlphaFoldDB" id="Q4Q8E4"/>
<evidence type="ECO:0008006" key="4">
    <source>
        <dbReference type="Google" id="ProtNLM"/>
    </source>
</evidence>
<dbReference type="eggNOG" id="ENOG502SA7K">
    <property type="taxonomic scope" value="Eukaryota"/>
</dbReference>
<organism evidence="2 3">
    <name type="scientific">Leishmania major</name>
    <dbReference type="NCBI Taxonomy" id="5664"/>
    <lineage>
        <taxon>Eukaryota</taxon>
        <taxon>Discoba</taxon>
        <taxon>Euglenozoa</taxon>
        <taxon>Kinetoplastea</taxon>
        <taxon>Metakinetoplastina</taxon>
        <taxon>Trypanosomatida</taxon>
        <taxon>Trypanosomatidae</taxon>
        <taxon>Leishmaniinae</taxon>
        <taxon>Leishmania</taxon>
    </lineage>
</organism>
<dbReference type="RefSeq" id="XP_001684404.1">
    <property type="nucleotide sequence ID" value="XM_001684352.1"/>
</dbReference>
<reference evidence="2 3" key="1">
    <citation type="journal article" date="2005" name="Science">
        <title>The genome of the kinetoplastid parasite, Leishmania major.</title>
        <authorList>
            <person name="Ivens A.C."/>
            <person name="Peacock C.S."/>
            <person name="Worthey E.A."/>
            <person name="Murphy L."/>
            <person name="Aggarwal G."/>
            <person name="Berriman M."/>
            <person name="Sisk E."/>
            <person name="Rajandream M.A."/>
            <person name="Adlem E."/>
            <person name="Aert R."/>
            <person name="Anupama A."/>
            <person name="Apostolou Z."/>
            <person name="Attipoe P."/>
            <person name="Bason N."/>
            <person name="Bauser C."/>
            <person name="Beck A."/>
            <person name="Beverley S.M."/>
            <person name="Bianchettin G."/>
            <person name="Borzym K."/>
            <person name="Bothe G."/>
            <person name="Bruschi C.V."/>
            <person name="Collins M."/>
            <person name="Cadag E."/>
            <person name="Ciarloni L."/>
            <person name="Clayton C."/>
            <person name="Coulson R.M."/>
            <person name="Cronin A."/>
            <person name="Cruz A.K."/>
            <person name="Davies R.M."/>
            <person name="De Gaudenzi J."/>
            <person name="Dobson D.E."/>
            <person name="Duesterhoeft A."/>
            <person name="Fazelina G."/>
            <person name="Fosker N."/>
            <person name="Frasch A.C."/>
            <person name="Fraser A."/>
            <person name="Fuchs M."/>
            <person name="Gabel C."/>
            <person name="Goble A."/>
            <person name="Goffeau A."/>
            <person name="Harris D."/>
            <person name="Hertz-Fowler C."/>
            <person name="Hilbert H."/>
            <person name="Horn D."/>
            <person name="Huang Y."/>
            <person name="Klages S."/>
            <person name="Knights A."/>
            <person name="Kube M."/>
            <person name="Larke N."/>
            <person name="Litvin L."/>
            <person name="Lord A."/>
            <person name="Louie T."/>
            <person name="Marra M."/>
            <person name="Masuy D."/>
            <person name="Matthews K."/>
            <person name="Michaeli S."/>
            <person name="Mottram J.C."/>
            <person name="Muller-Auer S."/>
            <person name="Munden H."/>
            <person name="Nelson S."/>
            <person name="Norbertczak H."/>
            <person name="Oliver K."/>
            <person name="O'neil S."/>
            <person name="Pentony M."/>
            <person name="Pohl T.M."/>
            <person name="Price C."/>
            <person name="Purnelle B."/>
            <person name="Quail M.A."/>
            <person name="Rabbinowitsch E."/>
            <person name="Reinhardt R."/>
            <person name="Rieger M."/>
            <person name="Rinta J."/>
            <person name="Robben J."/>
            <person name="Robertson L."/>
            <person name="Ruiz J.C."/>
            <person name="Rutter S."/>
            <person name="Saunders D."/>
            <person name="Schafer M."/>
            <person name="Schein J."/>
            <person name="Schwartz D.C."/>
            <person name="Seeger K."/>
            <person name="Seyler A."/>
            <person name="Sharp S."/>
            <person name="Shin H."/>
            <person name="Sivam D."/>
            <person name="Squares R."/>
            <person name="Squares S."/>
            <person name="Tosato V."/>
            <person name="Vogt C."/>
            <person name="Volckaert G."/>
            <person name="Wambutt R."/>
            <person name="Warren T."/>
            <person name="Wedler H."/>
            <person name="Woodward J."/>
            <person name="Zhou S."/>
            <person name="Zimmermann W."/>
            <person name="Smith D.F."/>
            <person name="Blackwell J.M."/>
            <person name="Stuart K.D."/>
            <person name="Barrell B."/>
            <person name="Myler P.J."/>
        </authorList>
    </citation>
    <scope>NUCLEOTIDE SEQUENCE [LARGE SCALE GENOMIC DNA]</scope>
    <source>
        <strain evidence="3">MHOM/IL/81/Friedlin</strain>
    </source>
</reference>
<gene>
    <name evidence="2" type="ORF">LMJF_28_1220</name>
</gene>
<dbReference type="OMA" id="GCTYGVC"/>
<dbReference type="Proteomes" id="UP000000542">
    <property type="component" value="Chromosome 28"/>
</dbReference>
<dbReference type="KEGG" id="lma:LMJF_28_1220"/>
<sequence>MSIPASAPVGKWLIVRSDRLVLSVDKADHVYVVGRGRQLPSAQLLSHKYASREHLAVVWHPPHLYMIQEGKNPSFLGASCTPVPRLHDAAAAELDGSAPSLWQRAQVKFSATAAAKEATAHQSAGDIITVDVPLCDPLTVTQAPDRHAIGAATVHFPEELALPTLTVRFEGTEVTREDATAAATTKTTAEMLAVPSARALGGGDDDDEELSDGERKASRSSRGRTGGGEGAAAANGSGNPGWRGLLDVALQQQQQQQQQQQDTSGSSPAAQATAARSERQRSLGAGAPFAQVPFGSASEKAHAPACANPAPHKMGVWEWKNHVEGKDSDLVSWHKYNLVVAALLEKAYQDTSLAKIKIPDSAMFGKPDAKGCTYGVCFAEKALDGAMIQYSLKEPSKFCVIRRTGGPPVDRRRAKKAHVIPSPPSSEDSVSDSEDSSSDDSDAEASATSSSSPRNSSSGSDGRPPKKRRRPY</sequence>